<evidence type="ECO:0000259" key="1">
    <source>
        <dbReference type="PROSITE" id="PS50404"/>
    </source>
</evidence>
<dbReference type="GO" id="GO:0004364">
    <property type="term" value="F:glutathione transferase activity"/>
    <property type="evidence" value="ECO:0007669"/>
    <property type="project" value="TreeGrafter"/>
</dbReference>
<dbReference type="PANTHER" id="PTHR42673:SF21">
    <property type="entry name" value="GLUTATHIONE S-TRANSFERASE YFCF"/>
    <property type="match status" value="1"/>
</dbReference>
<dbReference type="SUPFAM" id="SSF47616">
    <property type="entry name" value="GST C-terminal domain-like"/>
    <property type="match status" value="1"/>
</dbReference>
<dbReference type="InterPro" id="IPR040079">
    <property type="entry name" value="Glutathione_S-Trfase"/>
</dbReference>
<dbReference type="InterPro" id="IPR036249">
    <property type="entry name" value="Thioredoxin-like_sf"/>
</dbReference>
<comment type="caution">
    <text evidence="3">The sequence shown here is derived from an EMBL/GenBank/DDBJ whole genome shotgun (WGS) entry which is preliminary data.</text>
</comment>
<reference evidence="3 4" key="1">
    <citation type="journal article" date="2016" name="Nat. Commun.">
        <title>Thousands of microbial genomes shed light on interconnected biogeochemical processes in an aquifer system.</title>
        <authorList>
            <person name="Anantharaman K."/>
            <person name="Brown C.T."/>
            <person name="Hug L.A."/>
            <person name="Sharon I."/>
            <person name="Castelle C.J."/>
            <person name="Probst A.J."/>
            <person name="Thomas B.C."/>
            <person name="Singh A."/>
            <person name="Wilkins M.J."/>
            <person name="Karaoz U."/>
            <person name="Brodie E.L."/>
            <person name="Williams K.H."/>
            <person name="Hubbard S.S."/>
            <person name="Banfield J.F."/>
        </authorList>
    </citation>
    <scope>NUCLEOTIDE SEQUENCE [LARGE SCALE GENOMIC DNA]</scope>
</reference>
<dbReference type="Gene3D" id="1.20.1050.10">
    <property type="match status" value="1"/>
</dbReference>
<protein>
    <recommendedName>
        <fullName evidence="5">Glutathione S-transferase</fullName>
    </recommendedName>
</protein>
<dbReference type="GO" id="GO:0016034">
    <property type="term" value="F:maleylacetoacetate isomerase activity"/>
    <property type="evidence" value="ECO:0007669"/>
    <property type="project" value="TreeGrafter"/>
</dbReference>
<evidence type="ECO:0008006" key="5">
    <source>
        <dbReference type="Google" id="ProtNLM"/>
    </source>
</evidence>
<dbReference type="Pfam" id="PF14497">
    <property type="entry name" value="GST_C_3"/>
    <property type="match status" value="1"/>
</dbReference>
<dbReference type="AlphaFoldDB" id="A0A1F6UVL5"/>
<dbReference type="GO" id="GO:0006749">
    <property type="term" value="P:glutathione metabolic process"/>
    <property type="evidence" value="ECO:0007669"/>
    <property type="project" value="TreeGrafter"/>
</dbReference>
<organism evidence="3 4">
    <name type="scientific">Candidatus Muproteobacteria bacterium RBG_16_60_9</name>
    <dbReference type="NCBI Taxonomy" id="1817755"/>
    <lineage>
        <taxon>Bacteria</taxon>
        <taxon>Pseudomonadati</taxon>
        <taxon>Pseudomonadota</taxon>
        <taxon>Candidatus Muproteobacteria</taxon>
    </lineage>
</organism>
<name>A0A1F6UVL5_9PROT</name>
<dbReference type="InterPro" id="IPR010987">
    <property type="entry name" value="Glutathione-S-Trfase_C-like"/>
</dbReference>
<dbReference type="Proteomes" id="UP000179076">
    <property type="component" value="Unassembled WGS sequence"/>
</dbReference>
<dbReference type="PROSITE" id="PS50404">
    <property type="entry name" value="GST_NTER"/>
    <property type="match status" value="1"/>
</dbReference>
<evidence type="ECO:0000313" key="3">
    <source>
        <dbReference type="EMBL" id="OGI61480.1"/>
    </source>
</evidence>
<gene>
    <name evidence="3" type="ORF">A2W18_02175</name>
</gene>
<dbReference type="PANTHER" id="PTHR42673">
    <property type="entry name" value="MALEYLACETOACETATE ISOMERASE"/>
    <property type="match status" value="1"/>
</dbReference>
<dbReference type="InterPro" id="IPR004045">
    <property type="entry name" value="Glutathione_S-Trfase_N"/>
</dbReference>
<feature type="domain" description="GST N-terminal" evidence="1">
    <location>
        <begin position="1"/>
        <end position="78"/>
    </location>
</feature>
<evidence type="ECO:0000313" key="4">
    <source>
        <dbReference type="Proteomes" id="UP000179076"/>
    </source>
</evidence>
<dbReference type="GO" id="GO:0006559">
    <property type="term" value="P:L-phenylalanine catabolic process"/>
    <property type="evidence" value="ECO:0007669"/>
    <property type="project" value="TreeGrafter"/>
</dbReference>
<dbReference type="InterPro" id="IPR004046">
    <property type="entry name" value="GST_C"/>
</dbReference>
<dbReference type="EMBL" id="MFSP01000195">
    <property type="protein sequence ID" value="OGI61480.1"/>
    <property type="molecule type" value="Genomic_DNA"/>
</dbReference>
<proteinExistence type="predicted"/>
<dbReference type="InterPro" id="IPR036282">
    <property type="entry name" value="Glutathione-S-Trfase_C_sf"/>
</dbReference>
<dbReference type="SFLD" id="SFLDG00358">
    <property type="entry name" value="Main_(cytGST)"/>
    <property type="match status" value="1"/>
</dbReference>
<dbReference type="SUPFAM" id="SSF52833">
    <property type="entry name" value="Thioredoxin-like"/>
    <property type="match status" value="1"/>
</dbReference>
<dbReference type="Gene3D" id="3.40.30.10">
    <property type="entry name" value="Glutaredoxin"/>
    <property type="match status" value="1"/>
</dbReference>
<dbReference type="PROSITE" id="PS50405">
    <property type="entry name" value="GST_CTER"/>
    <property type="match status" value="1"/>
</dbReference>
<evidence type="ECO:0000259" key="2">
    <source>
        <dbReference type="PROSITE" id="PS50405"/>
    </source>
</evidence>
<feature type="domain" description="GST C-terminal" evidence="2">
    <location>
        <begin position="83"/>
        <end position="212"/>
    </location>
</feature>
<sequence>MLKIYGVPISVHTRKAIVTCMEKQLKFENDPVIPFQPPANWDSLSPTGKIPAMTDGDFTLADSTAICAYLDRAYPQHPIFPNDIKEYARAMWFEQYAGALFRDVIHGLFFQKIIRPNILQQPTDTDEMDKILIEAMPKTFGYLERQIRGDYVAANQFSIGDIALTSNLINYHYLGFEVDASRFPKLSAYFKKQIARPVFAKALAAEQPFANGMGLDRGFATGLVAAA</sequence>
<dbReference type="Pfam" id="PF13417">
    <property type="entry name" value="GST_N_3"/>
    <property type="match status" value="1"/>
</dbReference>
<dbReference type="SFLD" id="SFLDS00019">
    <property type="entry name" value="Glutathione_Transferase_(cytos"/>
    <property type="match status" value="1"/>
</dbReference>
<accession>A0A1F6UVL5</accession>